<dbReference type="GO" id="GO:0005886">
    <property type="term" value="C:plasma membrane"/>
    <property type="evidence" value="ECO:0007669"/>
    <property type="project" value="TreeGrafter"/>
</dbReference>
<keyword evidence="8" id="KW-1185">Reference proteome</keyword>
<feature type="transmembrane region" description="Helical" evidence="5">
    <location>
        <begin position="365"/>
        <end position="385"/>
    </location>
</feature>
<dbReference type="eggNOG" id="KOG0255">
    <property type="taxonomic scope" value="Eukaryota"/>
</dbReference>
<dbReference type="InterPro" id="IPR036259">
    <property type="entry name" value="MFS_trans_sf"/>
</dbReference>
<feature type="transmembrane region" description="Helical" evidence="5">
    <location>
        <begin position="177"/>
        <end position="198"/>
    </location>
</feature>
<keyword evidence="2 5" id="KW-0812">Transmembrane</keyword>
<dbReference type="OrthoDB" id="268400at2759"/>
<evidence type="ECO:0000256" key="5">
    <source>
        <dbReference type="SAM" id="Phobius"/>
    </source>
</evidence>
<keyword evidence="4 5" id="KW-0472">Membrane</keyword>
<dbReference type="PROSITE" id="PS50850">
    <property type="entry name" value="MFS"/>
    <property type="match status" value="1"/>
</dbReference>
<feature type="transmembrane region" description="Helical" evidence="5">
    <location>
        <begin position="53"/>
        <end position="75"/>
    </location>
</feature>
<dbReference type="Pfam" id="PF07690">
    <property type="entry name" value="MFS_1"/>
    <property type="match status" value="1"/>
</dbReference>
<comment type="subcellular location">
    <subcellularLocation>
        <location evidence="1">Membrane</location>
        <topology evidence="1">Multi-pass membrane protein</topology>
    </subcellularLocation>
</comment>
<feature type="transmembrane region" description="Helical" evidence="5">
    <location>
        <begin position="397"/>
        <end position="416"/>
    </location>
</feature>
<evidence type="ECO:0000256" key="1">
    <source>
        <dbReference type="ARBA" id="ARBA00004141"/>
    </source>
</evidence>
<dbReference type="EMBL" id="KB445564">
    <property type="protein sequence ID" value="EMC91132.1"/>
    <property type="molecule type" value="Genomic_DNA"/>
</dbReference>
<dbReference type="Gene3D" id="1.20.1250.20">
    <property type="entry name" value="MFS general substrate transporter like domains"/>
    <property type="match status" value="1"/>
</dbReference>
<feature type="transmembrane region" description="Helical" evidence="5">
    <location>
        <begin position="118"/>
        <end position="135"/>
    </location>
</feature>
<dbReference type="InterPro" id="IPR011701">
    <property type="entry name" value="MFS"/>
</dbReference>
<dbReference type="KEGG" id="bcom:BAUCODRAFT_39273"/>
<name>M2LBC7_BAUPA</name>
<feature type="transmembrane region" description="Helical" evidence="5">
    <location>
        <begin position="284"/>
        <end position="310"/>
    </location>
</feature>
<feature type="transmembrane region" description="Helical" evidence="5">
    <location>
        <begin position="428"/>
        <end position="447"/>
    </location>
</feature>
<gene>
    <name evidence="7" type="ORF">BAUCODRAFT_39273</name>
</gene>
<feature type="domain" description="Major facilitator superfamily (MFS) profile" evidence="6">
    <location>
        <begin position="52"/>
        <end position="500"/>
    </location>
</feature>
<evidence type="ECO:0000259" key="6">
    <source>
        <dbReference type="PROSITE" id="PS50850"/>
    </source>
</evidence>
<dbReference type="AlphaFoldDB" id="M2LBC7"/>
<proteinExistence type="predicted"/>
<dbReference type="Proteomes" id="UP000011761">
    <property type="component" value="Unassembled WGS sequence"/>
</dbReference>
<feature type="transmembrane region" description="Helical" evidence="5">
    <location>
        <begin position="459"/>
        <end position="480"/>
    </location>
</feature>
<evidence type="ECO:0000313" key="7">
    <source>
        <dbReference type="EMBL" id="EMC91132.1"/>
    </source>
</evidence>
<dbReference type="HOGENOM" id="CLU_008455_13_6_1"/>
<organism evidence="7 8">
    <name type="scientific">Baudoinia panamericana (strain UAMH 10762)</name>
    <name type="common">Angels' share fungus</name>
    <name type="synonym">Baudoinia compniacensis (strain UAMH 10762)</name>
    <dbReference type="NCBI Taxonomy" id="717646"/>
    <lineage>
        <taxon>Eukaryota</taxon>
        <taxon>Fungi</taxon>
        <taxon>Dikarya</taxon>
        <taxon>Ascomycota</taxon>
        <taxon>Pezizomycotina</taxon>
        <taxon>Dothideomycetes</taxon>
        <taxon>Dothideomycetidae</taxon>
        <taxon>Mycosphaerellales</taxon>
        <taxon>Teratosphaeriaceae</taxon>
        <taxon>Baudoinia</taxon>
    </lineage>
</organism>
<reference evidence="7 8" key="1">
    <citation type="journal article" date="2012" name="PLoS Pathog.">
        <title>Diverse lifestyles and strategies of plant pathogenesis encoded in the genomes of eighteen Dothideomycetes fungi.</title>
        <authorList>
            <person name="Ohm R.A."/>
            <person name="Feau N."/>
            <person name="Henrissat B."/>
            <person name="Schoch C.L."/>
            <person name="Horwitz B.A."/>
            <person name="Barry K.W."/>
            <person name="Condon B.J."/>
            <person name="Copeland A.C."/>
            <person name="Dhillon B."/>
            <person name="Glaser F."/>
            <person name="Hesse C.N."/>
            <person name="Kosti I."/>
            <person name="LaButti K."/>
            <person name="Lindquist E.A."/>
            <person name="Lucas S."/>
            <person name="Salamov A.A."/>
            <person name="Bradshaw R.E."/>
            <person name="Ciuffetti L."/>
            <person name="Hamelin R.C."/>
            <person name="Kema G.H.J."/>
            <person name="Lawrence C."/>
            <person name="Scott J.A."/>
            <person name="Spatafora J.W."/>
            <person name="Turgeon B.G."/>
            <person name="de Wit P.J.G.M."/>
            <person name="Zhong S."/>
            <person name="Goodwin S.B."/>
            <person name="Grigoriev I.V."/>
        </authorList>
    </citation>
    <scope>NUCLEOTIDE SEQUENCE [LARGE SCALE GENOMIC DNA]</scope>
    <source>
        <strain evidence="7 8">UAMH 10762</strain>
    </source>
</reference>
<evidence type="ECO:0000313" key="8">
    <source>
        <dbReference type="Proteomes" id="UP000011761"/>
    </source>
</evidence>
<accession>M2LBC7</accession>
<dbReference type="PANTHER" id="PTHR23502:SF160">
    <property type="entry name" value="MAJOR FACILITATOR SUPERFAMILY (MFS) PROFILE DOMAIN-CONTAINING PROTEIN-RELATED"/>
    <property type="match status" value="1"/>
</dbReference>
<feature type="transmembrane region" description="Helical" evidence="5">
    <location>
        <begin position="87"/>
        <end position="106"/>
    </location>
</feature>
<dbReference type="SUPFAM" id="SSF103473">
    <property type="entry name" value="MFS general substrate transporter"/>
    <property type="match status" value="1"/>
</dbReference>
<evidence type="ECO:0000256" key="4">
    <source>
        <dbReference type="ARBA" id="ARBA00023136"/>
    </source>
</evidence>
<dbReference type="GO" id="GO:0022857">
    <property type="term" value="F:transmembrane transporter activity"/>
    <property type="evidence" value="ECO:0007669"/>
    <property type="project" value="InterPro"/>
</dbReference>
<feature type="transmembrane region" description="Helical" evidence="5">
    <location>
        <begin position="316"/>
        <end position="345"/>
    </location>
</feature>
<protein>
    <recommendedName>
        <fullName evidence="6">Major facilitator superfamily (MFS) profile domain-containing protein</fullName>
    </recommendedName>
</protein>
<evidence type="ECO:0000256" key="2">
    <source>
        <dbReference type="ARBA" id="ARBA00022692"/>
    </source>
</evidence>
<dbReference type="InterPro" id="IPR020846">
    <property type="entry name" value="MFS_dom"/>
</dbReference>
<dbReference type="RefSeq" id="XP_007681370.1">
    <property type="nucleotide sequence ID" value="XM_007683180.1"/>
</dbReference>
<dbReference type="OMA" id="YNWPAGS"/>
<evidence type="ECO:0000256" key="3">
    <source>
        <dbReference type="ARBA" id="ARBA00022989"/>
    </source>
</evidence>
<sequence>MAETVLENKMNRVELAEEELKDHADALPPRYPIASNDPNDPLNWPLAAKITTYATVCLFSFIANVNGSNFTVAVLPLSKHFHTDTNHATFLIGFNVLMFGLGNVLWVPLMRVFGKRPVYLMALAVFIAANAWSTTAKTWGSLLGGRMLSGFGASAADATVPSLVADMFFLDQRGNCMMFFSFALSTGIFLGPTINAYTVQYHNWRWSCGYLACVGGLLFILTFFLIRETQYLKERRQWPEDEIPAKRTYVQWLSLSVGYNSDRPLQRFLTTFWDIVRMATYPPIFWTGCVIGLFVGWTIIIQVTAGQIFVKPPYKWHLGLVGVFSLAGWVGVILSFYFGGMLIDLISNRARQHTHTMGAKPGARLAALVIPFVISPVGLIIYGLLVAEKKRWVGPAFGYAMHSFGFTAVSNIAVTYAVDCYQQFAGEALVTVFVVRNVIALVCSFYANRWIAEDGMKKVFGSMAGIEWALLVLGIPLYFFTKQILAFTSSYGPMKRSPKA</sequence>
<dbReference type="PRINTS" id="PR01036">
    <property type="entry name" value="TCRTETB"/>
</dbReference>
<feature type="transmembrane region" description="Helical" evidence="5">
    <location>
        <begin position="204"/>
        <end position="226"/>
    </location>
</feature>
<keyword evidence="3 5" id="KW-1133">Transmembrane helix</keyword>
<dbReference type="GeneID" id="19113761"/>
<dbReference type="PANTHER" id="PTHR23502">
    <property type="entry name" value="MAJOR FACILITATOR SUPERFAMILY"/>
    <property type="match status" value="1"/>
</dbReference>